<reference evidence="1 2" key="1">
    <citation type="submission" date="2017-06" db="EMBL/GenBank/DDBJ databases">
        <title>Draft genome of Bartonella tribocorum C635.</title>
        <authorList>
            <person name="Hadjadj L."/>
            <person name="Jiyipong T."/>
            <person name="Diene S.M."/>
            <person name="Morand S."/>
            <person name="Rolain J.-M."/>
        </authorList>
    </citation>
    <scope>NUCLEOTIDE SEQUENCE [LARGE SCALE GENOMIC DNA]</scope>
    <source>
        <strain evidence="1 2">C635</strain>
    </source>
</reference>
<name>A0A2M6UTM0_9HYPH</name>
<protein>
    <submittedName>
        <fullName evidence="1">Uncharacterized protein</fullName>
    </submittedName>
</protein>
<comment type="caution">
    <text evidence="1">The sequence shown here is derived from an EMBL/GenBank/DDBJ whole genome shotgun (WGS) entry which is preliminary data.</text>
</comment>
<dbReference type="RefSeq" id="WP_100130768.1">
    <property type="nucleotide sequence ID" value="NZ_CADDYJ010000015.1"/>
</dbReference>
<evidence type="ECO:0000313" key="1">
    <source>
        <dbReference type="EMBL" id="PIT69526.1"/>
    </source>
</evidence>
<accession>A0A2M6UTM0</accession>
<organism evidence="1 2">
    <name type="scientific">Bartonella tribocorum</name>
    <dbReference type="NCBI Taxonomy" id="85701"/>
    <lineage>
        <taxon>Bacteria</taxon>
        <taxon>Pseudomonadati</taxon>
        <taxon>Pseudomonadota</taxon>
        <taxon>Alphaproteobacteria</taxon>
        <taxon>Hyphomicrobiales</taxon>
        <taxon>Bartonellaceae</taxon>
        <taxon>Bartonella</taxon>
    </lineage>
</organism>
<evidence type="ECO:0000313" key="2">
    <source>
        <dbReference type="Proteomes" id="UP000230791"/>
    </source>
</evidence>
<dbReference type="OrthoDB" id="10006174at2"/>
<sequence>MSSISSHDYSNLCLPSGYWDEMKTVGQTGATIVASVGAVGGAILGTLVGTAATAATGGVAAPTILGTAESGYSTRYIGWYNKWRSNRAGFGAVHHLYNCVR</sequence>
<dbReference type="AlphaFoldDB" id="A0A2M6UTM0"/>
<dbReference type="EMBL" id="NJPP01000019">
    <property type="protein sequence ID" value="PIT69526.1"/>
    <property type="molecule type" value="Genomic_DNA"/>
</dbReference>
<gene>
    <name evidence="1" type="ORF">CEV08_05860</name>
</gene>
<dbReference type="Proteomes" id="UP000230791">
    <property type="component" value="Unassembled WGS sequence"/>
</dbReference>
<proteinExistence type="predicted"/>